<name>A0A0X8NXR9_ALCXX</name>
<accession>A0A0X8NXR9</accession>
<protein>
    <submittedName>
        <fullName evidence="1">Uncharacterized protein</fullName>
    </submittedName>
</protein>
<dbReference type="Proteomes" id="UP000060602">
    <property type="component" value="Chromosome"/>
</dbReference>
<gene>
    <name evidence="1" type="ORF">AL504_09670</name>
</gene>
<organism evidence="1 2">
    <name type="scientific">Alcaligenes xylosoxydans xylosoxydans</name>
    <name type="common">Achromobacter xylosoxidans</name>
    <dbReference type="NCBI Taxonomy" id="85698"/>
    <lineage>
        <taxon>Bacteria</taxon>
        <taxon>Pseudomonadati</taxon>
        <taxon>Pseudomonadota</taxon>
        <taxon>Betaproteobacteria</taxon>
        <taxon>Burkholderiales</taxon>
        <taxon>Alcaligenaceae</taxon>
        <taxon>Achromobacter</taxon>
    </lineage>
</organism>
<dbReference type="EMBL" id="CP014060">
    <property type="protein sequence ID" value="AMG36272.1"/>
    <property type="molecule type" value="Genomic_DNA"/>
</dbReference>
<proteinExistence type="predicted"/>
<reference evidence="2" key="1">
    <citation type="submission" date="2015-12" db="EMBL/GenBank/DDBJ databases">
        <title>FDA dAtabase for Regulatory Grade micrObial Sequences (FDA-ARGOS): Supporting development and validation of Infectious Disease Dx tests.</title>
        <authorList>
            <person name="Case J."/>
            <person name="Tallon L."/>
            <person name="Sadzewicz L."/>
            <person name="Sengamalay N."/>
            <person name="Ott S."/>
            <person name="Godinez A."/>
            <person name="Nagaraj S."/>
            <person name="Nadendla S."/>
            <person name="Sichtig H."/>
        </authorList>
    </citation>
    <scope>NUCLEOTIDE SEQUENCE [LARGE SCALE GENOMIC DNA]</scope>
    <source>
        <strain evidence="2">FDAARGOS_147</strain>
    </source>
</reference>
<evidence type="ECO:0000313" key="2">
    <source>
        <dbReference type="Proteomes" id="UP000060602"/>
    </source>
</evidence>
<sequence>MTLNLGSGERYDFVALIRRDELEVIRRYSRQRPIARGAIRVLPADALWIWVQQLPWLHIAGACQLRQVVYLECNLSPACTVDGRAADT</sequence>
<evidence type="ECO:0000313" key="1">
    <source>
        <dbReference type="EMBL" id="AMG36272.1"/>
    </source>
</evidence>
<dbReference type="AlphaFoldDB" id="A0A0X8NXR9"/>